<evidence type="ECO:0000313" key="2">
    <source>
        <dbReference type="EMBL" id="SHO46231.1"/>
    </source>
</evidence>
<feature type="compositionally biased region" description="Polar residues" evidence="1">
    <location>
        <begin position="156"/>
        <end position="180"/>
    </location>
</feature>
<name>A0A2H1EIF7_9ARCH</name>
<dbReference type="EMBL" id="FRFC01000004">
    <property type="protein sequence ID" value="SHO46231.1"/>
    <property type="molecule type" value="Genomic_DNA"/>
</dbReference>
<dbReference type="OrthoDB" id="12230at2157"/>
<evidence type="ECO:0000256" key="1">
    <source>
        <dbReference type="SAM" id="MobiDB-lite"/>
    </source>
</evidence>
<evidence type="ECO:0000313" key="3">
    <source>
        <dbReference type="Proteomes" id="UP000232412"/>
    </source>
</evidence>
<dbReference type="AlphaFoldDB" id="A0A2H1EIF7"/>
<accession>A0A2H1EIF7</accession>
<protein>
    <recommendedName>
        <fullName evidence="4">PepSY domain-containing protein</fullName>
    </recommendedName>
</protein>
<dbReference type="Proteomes" id="UP000232412">
    <property type="component" value="Unassembled WGS sequence"/>
</dbReference>
<sequence length="180" mass="19008">MNAKDLTRNRSLFAIILGVAITATIGLSAAYADSASTQQPTQTQSPHIQGSINLQQTIMSNVSTKFSTAADTAAAAVTNGKTISGRLTVMQGYVVYAFNVIDDKSMSYMVIVDPSNNTVLYTSPGHQMQFGGMFGMGHGGMKHGFHKGNMRGMYPSGNSTQSGNTNPTSDSQDLSSGLRV</sequence>
<gene>
    <name evidence="2" type="ORF">NSIN_30023</name>
</gene>
<reference evidence="3" key="1">
    <citation type="submission" date="2016-12" db="EMBL/GenBank/DDBJ databases">
        <authorList>
            <person name="Herbold C."/>
        </authorList>
    </citation>
    <scope>NUCLEOTIDE SEQUENCE [LARGE SCALE GENOMIC DNA]</scope>
</reference>
<dbReference type="RefSeq" id="WP_101010144.1">
    <property type="nucleotide sequence ID" value="NZ_FRFC01000004.1"/>
</dbReference>
<proteinExistence type="predicted"/>
<feature type="region of interest" description="Disordered" evidence="1">
    <location>
        <begin position="150"/>
        <end position="180"/>
    </location>
</feature>
<keyword evidence="3" id="KW-1185">Reference proteome</keyword>
<evidence type="ECO:0008006" key="4">
    <source>
        <dbReference type="Google" id="ProtNLM"/>
    </source>
</evidence>
<organism evidence="2 3">
    <name type="scientific">Nitrosotalea sinensis</name>
    <dbReference type="NCBI Taxonomy" id="1499975"/>
    <lineage>
        <taxon>Archaea</taxon>
        <taxon>Nitrososphaerota</taxon>
        <taxon>Nitrososphaeria</taxon>
        <taxon>Nitrosotaleales</taxon>
        <taxon>Nitrosotaleaceae</taxon>
        <taxon>Nitrosotalea</taxon>
    </lineage>
</organism>